<dbReference type="InterPro" id="IPR017452">
    <property type="entry name" value="GPCR_Rhodpsn_7TM"/>
</dbReference>
<evidence type="ECO:0000256" key="11">
    <source>
        <dbReference type="ARBA" id="ARBA00023224"/>
    </source>
</evidence>
<evidence type="ECO:0000256" key="14">
    <source>
        <dbReference type="ARBA" id="ARBA00063558"/>
    </source>
</evidence>
<keyword evidence="9 16" id="KW-0675">Receptor</keyword>
<evidence type="ECO:0000256" key="12">
    <source>
        <dbReference type="ARBA" id="ARBA00023288"/>
    </source>
</evidence>
<comment type="subcellular location">
    <subcellularLocation>
        <location evidence="1">Cell membrane</location>
        <topology evidence="1">Multi-pass membrane protein</topology>
    </subcellularLocation>
</comment>
<comment type="similarity">
    <text evidence="16">Belongs to the G-protein coupled receptor 1 family.</text>
</comment>
<evidence type="ECO:0000256" key="17">
    <source>
        <dbReference type="SAM" id="Phobius"/>
    </source>
</evidence>
<dbReference type="Gene3D" id="1.20.1070.10">
    <property type="entry name" value="Rhodopsin 7-helix transmembrane proteins"/>
    <property type="match status" value="1"/>
</dbReference>
<keyword evidence="8" id="KW-1015">Disulfide bond</keyword>
<evidence type="ECO:0000256" key="6">
    <source>
        <dbReference type="ARBA" id="ARBA00023136"/>
    </source>
</evidence>
<comment type="function">
    <text evidence="13">Receptor for the hormone galanin. The activity of this receptor is mediated by G proteins that inhibit adenylate cyclase activity.</text>
</comment>
<dbReference type="PROSITE" id="PS50262">
    <property type="entry name" value="G_PROTEIN_RECEP_F1_2"/>
    <property type="match status" value="1"/>
</dbReference>
<keyword evidence="5 16" id="KW-0297">G-protein coupled receptor</keyword>
<dbReference type="SMART" id="SM01381">
    <property type="entry name" value="7TM_GPCR_Srsx"/>
    <property type="match status" value="1"/>
</dbReference>
<feature type="transmembrane region" description="Helical" evidence="17">
    <location>
        <begin position="276"/>
        <end position="300"/>
    </location>
</feature>
<feature type="domain" description="G-protein coupled receptors family 1 profile" evidence="18">
    <location>
        <begin position="46"/>
        <end position="297"/>
    </location>
</feature>
<evidence type="ECO:0000256" key="9">
    <source>
        <dbReference type="ARBA" id="ARBA00023170"/>
    </source>
</evidence>
<name>A0AAV9QRE3_9TELE</name>
<keyword evidence="20" id="KW-1185">Reference proteome</keyword>
<feature type="transmembrane region" description="Helical" evidence="17">
    <location>
        <begin position="193"/>
        <end position="218"/>
    </location>
</feature>
<dbReference type="PRINTS" id="PR00663">
    <property type="entry name" value="GALANINR"/>
</dbReference>
<evidence type="ECO:0000313" key="19">
    <source>
        <dbReference type="EMBL" id="KAK5599367.1"/>
    </source>
</evidence>
<dbReference type="PROSITE" id="PS00237">
    <property type="entry name" value="G_PROTEIN_RECEP_F1_1"/>
    <property type="match status" value="1"/>
</dbReference>
<evidence type="ECO:0000256" key="8">
    <source>
        <dbReference type="ARBA" id="ARBA00023157"/>
    </source>
</evidence>
<feature type="transmembrane region" description="Helical" evidence="17">
    <location>
        <begin position="67"/>
        <end position="94"/>
    </location>
</feature>
<dbReference type="CDD" id="cd15098">
    <property type="entry name" value="7tmA_Gal1_R"/>
    <property type="match status" value="1"/>
</dbReference>
<dbReference type="InterPro" id="IPR003906">
    <property type="entry name" value="GAL1_rcpt"/>
</dbReference>
<reference evidence="19 20" key="1">
    <citation type="submission" date="2021-06" db="EMBL/GenBank/DDBJ databases">
        <authorList>
            <person name="Palmer J.M."/>
        </authorList>
    </citation>
    <scope>NUCLEOTIDE SEQUENCE [LARGE SCALE GENOMIC DNA]</scope>
    <source>
        <strain evidence="19 20">MEX-2019</strain>
        <tissue evidence="19">Muscle</tissue>
    </source>
</reference>
<keyword evidence="12" id="KW-0449">Lipoprotein</keyword>
<evidence type="ECO:0000256" key="3">
    <source>
        <dbReference type="ARBA" id="ARBA00022692"/>
    </source>
</evidence>
<evidence type="ECO:0000256" key="16">
    <source>
        <dbReference type="RuleBase" id="RU000688"/>
    </source>
</evidence>
<keyword evidence="6 17" id="KW-0472">Membrane</keyword>
<feature type="transmembrane region" description="Helical" evidence="17">
    <location>
        <begin position="30"/>
        <end position="55"/>
    </location>
</feature>
<feature type="transmembrane region" description="Helical" evidence="17">
    <location>
        <begin position="148"/>
        <end position="169"/>
    </location>
</feature>
<evidence type="ECO:0000256" key="7">
    <source>
        <dbReference type="ARBA" id="ARBA00023139"/>
    </source>
</evidence>
<keyword evidence="2" id="KW-1003">Cell membrane</keyword>
<comment type="caution">
    <text evidence="19">The sequence shown here is derived from an EMBL/GenBank/DDBJ whole genome shotgun (WGS) entry which is preliminary data.</text>
</comment>
<evidence type="ECO:0000256" key="13">
    <source>
        <dbReference type="ARBA" id="ARBA00053116"/>
    </source>
</evidence>
<gene>
    <name evidence="19" type="primary">GALR1_1</name>
    <name evidence="19" type="ORF">CRENBAI_022092</name>
</gene>
<evidence type="ECO:0000256" key="2">
    <source>
        <dbReference type="ARBA" id="ARBA00022475"/>
    </source>
</evidence>
<evidence type="ECO:0000256" key="10">
    <source>
        <dbReference type="ARBA" id="ARBA00023180"/>
    </source>
</evidence>
<proteinExistence type="inferred from homology"/>
<evidence type="ECO:0000313" key="20">
    <source>
        <dbReference type="Proteomes" id="UP001311232"/>
    </source>
</evidence>
<dbReference type="AlphaFoldDB" id="A0AAV9QRE3"/>
<dbReference type="InterPro" id="IPR000276">
    <property type="entry name" value="GPCR_Rhodpsn"/>
</dbReference>
<dbReference type="GO" id="GO:0004966">
    <property type="term" value="F:galanin receptor activity"/>
    <property type="evidence" value="ECO:0007669"/>
    <property type="project" value="InterPro"/>
</dbReference>
<dbReference type="GO" id="GO:0007204">
    <property type="term" value="P:positive regulation of cytosolic calcium ion concentration"/>
    <property type="evidence" value="ECO:0007669"/>
    <property type="project" value="InterPro"/>
</dbReference>
<evidence type="ECO:0000259" key="18">
    <source>
        <dbReference type="PROSITE" id="PS50262"/>
    </source>
</evidence>
<dbReference type="EMBL" id="JAHHUM010002943">
    <property type="protein sequence ID" value="KAK5599367.1"/>
    <property type="molecule type" value="Genomic_DNA"/>
</dbReference>
<keyword evidence="4 17" id="KW-1133">Transmembrane helix</keyword>
<dbReference type="PANTHER" id="PTHR45695:SF25">
    <property type="entry name" value="GALANIN RECEPTOR 1"/>
    <property type="match status" value="1"/>
</dbReference>
<dbReference type="GO" id="GO:0005886">
    <property type="term" value="C:plasma membrane"/>
    <property type="evidence" value="ECO:0007669"/>
    <property type="project" value="UniProtKB-SubCell"/>
</dbReference>
<evidence type="ECO:0000256" key="5">
    <source>
        <dbReference type="ARBA" id="ARBA00023040"/>
    </source>
</evidence>
<keyword evidence="3 16" id="KW-0812">Transmembrane</keyword>
<dbReference type="Proteomes" id="UP001311232">
    <property type="component" value="Unassembled WGS sequence"/>
</dbReference>
<dbReference type="PRINTS" id="PR00237">
    <property type="entry name" value="GPCRRHODOPSN"/>
</dbReference>
<dbReference type="SUPFAM" id="SSF81321">
    <property type="entry name" value="Family A G protein-coupled receptor-like"/>
    <property type="match status" value="1"/>
</dbReference>
<comment type="subunit">
    <text evidence="14">Interacts with GRP39 AND HTR1A.</text>
</comment>
<evidence type="ECO:0000256" key="4">
    <source>
        <dbReference type="ARBA" id="ARBA00022989"/>
    </source>
</evidence>
<dbReference type="PANTHER" id="PTHR45695">
    <property type="entry name" value="LEUCOKININ RECEPTOR-RELATED"/>
    <property type="match status" value="1"/>
</dbReference>
<organism evidence="19 20">
    <name type="scientific">Crenichthys baileyi</name>
    <name type="common">White River springfish</name>
    <dbReference type="NCBI Taxonomy" id="28760"/>
    <lineage>
        <taxon>Eukaryota</taxon>
        <taxon>Metazoa</taxon>
        <taxon>Chordata</taxon>
        <taxon>Craniata</taxon>
        <taxon>Vertebrata</taxon>
        <taxon>Euteleostomi</taxon>
        <taxon>Actinopterygii</taxon>
        <taxon>Neopterygii</taxon>
        <taxon>Teleostei</taxon>
        <taxon>Neoteleostei</taxon>
        <taxon>Acanthomorphata</taxon>
        <taxon>Ovalentaria</taxon>
        <taxon>Atherinomorphae</taxon>
        <taxon>Cyprinodontiformes</taxon>
        <taxon>Goodeidae</taxon>
        <taxon>Crenichthys</taxon>
    </lineage>
</organism>
<evidence type="ECO:0000256" key="1">
    <source>
        <dbReference type="ARBA" id="ARBA00004651"/>
    </source>
</evidence>
<dbReference type="Pfam" id="PF00001">
    <property type="entry name" value="7tm_1"/>
    <property type="match status" value="1"/>
</dbReference>
<feature type="transmembrane region" description="Helical" evidence="17">
    <location>
        <begin position="239"/>
        <end position="256"/>
    </location>
</feature>
<keyword evidence="11 16" id="KW-0807">Transducer</keyword>
<dbReference type="PRINTS" id="PR01418">
    <property type="entry name" value="GALANIN1R"/>
</dbReference>
<sequence length="423" mass="47395">MEQQVENQSQLFNTGALPAKLLLGVGVDNFISLLIFGIIFILGVLGNSLVMTVLARSKPGQPRSTTNIFILNLSVADLSYLLFCVPFQSTIYMLPTWVLGAFICKFIHYFFTVSMLVSIFTLSAMSVDRYVAIVHARKASTIRVGRHALLGVVLIWVVSVVMAAPVAHYQSIVEREDNNTFCWEVWPEQHRKVYVMCTFVFGYLLPLSLISVCYAKVLNHLHRKLKNVSKKSEVSKKKTAQTVLVVVVVFCLSWLPHHIVHLWVEFGSFPLNQASFVFRMVAHCLAYSNSSVNPIIYAFLSENFRNSYKQVFWCRAPSECPLNETRDPRSRMEMPPSTKVSVTYKGHGSQIMPLLEFIGGNDFSLSARIPPDFLPGLCPLSLLLLNLSSSPCIVGILLAASLVSCPVVGGYTLQTVYHYQRVE</sequence>
<feature type="transmembrane region" description="Helical" evidence="17">
    <location>
        <begin position="106"/>
        <end position="127"/>
    </location>
</feature>
<keyword evidence="10" id="KW-0325">Glycoprotein</keyword>
<dbReference type="FunFam" id="1.20.1070.10:FF:000135">
    <property type="entry name" value="galanin receptor type 1"/>
    <property type="match status" value="1"/>
</dbReference>
<accession>A0AAV9QRE3</accession>
<evidence type="ECO:0000256" key="15">
    <source>
        <dbReference type="ARBA" id="ARBA00074701"/>
    </source>
</evidence>
<keyword evidence="7" id="KW-0564">Palmitate</keyword>
<protein>
    <recommendedName>
        <fullName evidence="15">Galanin receptor type 1</fullName>
    </recommendedName>
</protein>
<dbReference type="InterPro" id="IPR000405">
    <property type="entry name" value="Galanin_rcpt"/>
</dbReference>